<sequence length="395" mass="44062">MDWVKDAVLWFSGGARQYMPSIHCMNHDWFWVYLTILTSGAIIVGYAMIALKWRTSERLVSQAAVKQILRDLRNIFIWCAVCGYGFNILRMWWPAWRLLDFSQIILGVYTFRYVFRSRGMRAVYEELGRVEKLEGDLNRMAAEDNKRRFFMNALSHDLRSPLNSSVLSADLAKMAIETKQPELALEAVETIKDNTRAATDLLNKLLDYTRVSTDAENRPSEVLVSNLLHNAARRHEAAAAAKGIGFEARCTADGVVVVDVSKTERIISNLLENAIKFTGQGRVKVEAGLDGPTLLVRVTDSGPGISPEDQSLLFSEFFQVGNYERDRHKGFGMGLAISRVLARQMDGDVLLARTDGRGSAFECRVPVVVPARASEGDGGRGRPRRVPGHHAAAAT</sequence>
<comment type="catalytic activity">
    <reaction evidence="1">
        <text>ATP + protein L-histidine = ADP + protein N-phospho-L-histidine.</text>
        <dbReference type="EC" id="2.7.13.3"/>
    </reaction>
</comment>
<keyword evidence="3" id="KW-0597">Phosphoprotein</keyword>
<evidence type="ECO:0000256" key="1">
    <source>
        <dbReference type="ARBA" id="ARBA00000085"/>
    </source>
</evidence>
<dbReference type="CDD" id="cd00082">
    <property type="entry name" value="HisKA"/>
    <property type="match status" value="1"/>
</dbReference>
<dbReference type="PANTHER" id="PTHR43711">
    <property type="entry name" value="TWO-COMPONENT HISTIDINE KINASE"/>
    <property type="match status" value="1"/>
</dbReference>
<evidence type="ECO:0000256" key="3">
    <source>
        <dbReference type="ARBA" id="ARBA00022553"/>
    </source>
</evidence>
<evidence type="ECO:0000256" key="7">
    <source>
        <dbReference type="SAM" id="MobiDB-lite"/>
    </source>
</evidence>
<accession>A0A6J4PYX3</accession>
<dbReference type="Gene3D" id="1.10.287.130">
    <property type="match status" value="1"/>
</dbReference>
<dbReference type="AlphaFoldDB" id="A0A6J4PYX3"/>
<organism evidence="10">
    <name type="scientific">uncultured Phycisphaerae bacterium</name>
    <dbReference type="NCBI Taxonomy" id="904963"/>
    <lineage>
        <taxon>Bacteria</taxon>
        <taxon>Pseudomonadati</taxon>
        <taxon>Planctomycetota</taxon>
        <taxon>Phycisphaerae</taxon>
        <taxon>environmental samples</taxon>
    </lineage>
</organism>
<dbReference type="PANTHER" id="PTHR43711:SF1">
    <property type="entry name" value="HISTIDINE KINASE 1"/>
    <property type="match status" value="1"/>
</dbReference>
<dbReference type="InterPro" id="IPR036097">
    <property type="entry name" value="HisK_dim/P_sf"/>
</dbReference>
<name>A0A6J4PYX3_9BACT</name>
<dbReference type="InterPro" id="IPR004358">
    <property type="entry name" value="Sig_transdc_His_kin-like_C"/>
</dbReference>
<feature type="region of interest" description="Disordered" evidence="7">
    <location>
        <begin position="372"/>
        <end position="395"/>
    </location>
</feature>
<feature type="domain" description="Histidine kinase" evidence="9">
    <location>
        <begin position="153"/>
        <end position="369"/>
    </location>
</feature>
<protein>
    <recommendedName>
        <fullName evidence="2">histidine kinase</fullName>
        <ecNumber evidence="2">2.7.13.3</ecNumber>
    </recommendedName>
</protein>
<keyword evidence="5" id="KW-0418">Kinase</keyword>
<dbReference type="Pfam" id="PF02518">
    <property type="entry name" value="HATPase_c"/>
    <property type="match status" value="1"/>
</dbReference>
<keyword evidence="4" id="KW-0808">Transferase</keyword>
<reference evidence="10" key="1">
    <citation type="submission" date="2020-02" db="EMBL/GenBank/DDBJ databases">
        <authorList>
            <person name="Meier V. D."/>
        </authorList>
    </citation>
    <scope>NUCLEOTIDE SEQUENCE</scope>
    <source>
        <strain evidence="10">AVDCRST_MAG64</strain>
    </source>
</reference>
<keyword evidence="6" id="KW-0902">Two-component regulatory system</keyword>
<evidence type="ECO:0000256" key="5">
    <source>
        <dbReference type="ARBA" id="ARBA00022777"/>
    </source>
</evidence>
<dbReference type="InterPro" id="IPR003661">
    <property type="entry name" value="HisK_dim/P_dom"/>
</dbReference>
<keyword evidence="8" id="KW-1133">Transmembrane helix</keyword>
<gene>
    <name evidence="10" type="ORF">AVDCRST_MAG64-3433</name>
</gene>
<evidence type="ECO:0000259" key="9">
    <source>
        <dbReference type="PROSITE" id="PS50109"/>
    </source>
</evidence>
<dbReference type="SMART" id="SM00388">
    <property type="entry name" value="HisKA"/>
    <property type="match status" value="1"/>
</dbReference>
<dbReference type="Gene3D" id="3.30.565.10">
    <property type="entry name" value="Histidine kinase-like ATPase, C-terminal domain"/>
    <property type="match status" value="1"/>
</dbReference>
<dbReference type="SUPFAM" id="SSF47384">
    <property type="entry name" value="Homodimeric domain of signal transducing histidine kinase"/>
    <property type="match status" value="1"/>
</dbReference>
<proteinExistence type="predicted"/>
<dbReference type="InterPro" id="IPR036890">
    <property type="entry name" value="HATPase_C_sf"/>
</dbReference>
<dbReference type="PRINTS" id="PR00344">
    <property type="entry name" value="BCTRLSENSOR"/>
</dbReference>
<dbReference type="InterPro" id="IPR050736">
    <property type="entry name" value="Sensor_HK_Regulatory"/>
</dbReference>
<evidence type="ECO:0000256" key="4">
    <source>
        <dbReference type="ARBA" id="ARBA00022679"/>
    </source>
</evidence>
<dbReference type="PROSITE" id="PS50109">
    <property type="entry name" value="HIS_KIN"/>
    <property type="match status" value="1"/>
</dbReference>
<dbReference type="SMART" id="SM00387">
    <property type="entry name" value="HATPase_c"/>
    <property type="match status" value="1"/>
</dbReference>
<keyword evidence="8" id="KW-0812">Transmembrane</keyword>
<dbReference type="EC" id="2.7.13.3" evidence="2"/>
<dbReference type="EMBL" id="CADCUQ010000780">
    <property type="protein sequence ID" value="CAA9429468.1"/>
    <property type="molecule type" value="Genomic_DNA"/>
</dbReference>
<evidence type="ECO:0000256" key="6">
    <source>
        <dbReference type="ARBA" id="ARBA00023012"/>
    </source>
</evidence>
<evidence type="ECO:0000256" key="8">
    <source>
        <dbReference type="SAM" id="Phobius"/>
    </source>
</evidence>
<dbReference type="InterPro" id="IPR005467">
    <property type="entry name" value="His_kinase_dom"/>
</dbReference>
<feature type="transmembrane region" description="Helical" evidence="8">
    <location>
        <begin position="29"/>
        <end position="51"/>
    </location>
</feature>
<dbReference type="InterPro" id="IPR003594">
    <property type="entry name" value="HATPase_dom"/>
</dbReference>
<feature type="transmembrane region" description="Helical" evidence="8">
    <location>
        <begin position="72"/>
        <end position="89"/>
    </location>
</feature>
<evidence type="ECO:0000256" key="2">
    <source>
        <dbReference type="ARBA" id="ARBA00012438"/>
    </source>
</evidence>
<keyword evidence="8" id="KW-0472">Membrane</keyword>
<dbReference type="GO" id="GO:0000155">
    <property type="term" value="F:phosphorelay sensor kinase activity"/>
    <property type="evidence" value="ECO:0007669"/>
    <property type="project" value="InterPro"/>
</dbReference>
<evidence type="ECO:0000313" key="10">
    <source>
        <dbReference type="EMBL" id="CAA9429468.1"/>
    </source>
</evidence>
<dbReference type="SUPFAM" id="SSF55874">
    <property type="entry name" value="ATPase domain of HSP90 chaperone/DNA topoisomerase II/histidine kinase"/>
    <property type="match status" value="1"/>
</dbReference>
<dbReference type="Pfam" id="PF00512">
    <property type="entry name" value="HisKA"/>
    <property type="match status" value="1"/>
</dbReference>